<keyword evidence="2" id="KW-1185">Reference proteome</keyword>
<dbReference type="EMBL" id="JBHFFA010000005">
    <property type="protein sequence ID" value="KAL2624319.1"/>
    <property type="molecule type" value="Genomic_DNA"/>
</dbReference>
<sequence length="97" mass="11076">MAVVAHAQLCGDSRALLCYLSWNWGGRFGESTLLDSFHPQICFLLRKDGVCYAVEYEKSRPSSCLVLRASSMISSRPWGIGYWYKSHVIKVMLHSRF</sequence>
<dbReference type="AlphaFoldDB" id="A0ABD1YFM1"/>
<dbReference type="Proteomes" id="UP001605036">
    <property type="component" value="Unassembled WGS sequence"/>
</dbReference>
<proteinExistence type="predicted"/>
<reference evidence="1 2" key="1">
    <citation type="submission" date="2024-09" db="EMBL/GenBank/DDBJ databases">
        <title>Chromosome-scale assembly of Riccia fluitans.</title>
        <authorList>
            <person name="Paukszto L."/>
            <person name="Sawicki J."/>
            <person name="Karawczyk K."/>
            <person name="Piernik-Szablinska J."/>
            <person name="Szczecinska M."/>
            <person name="Mazdziarz M."/>
        </authorList>
    </citation>
    <scope>NUCLEOTIDE SEQUENCE [LARGE SCALE GENOMIC DNA]</scope>
    <source>
        <strain evidence="1">Rf_01</strain>
        <tissue evidence="1">Aerial parts of the thallus</tissue>
    </source>
</reference>
<gene>
    <name evidence="1" type="ORF">R1flu_008564</name>
</gene>
<protein>
    <submittedName>
        <fullName evidence="1">Uncharacterized protein</fullName>
    </submittedName>
</protein>
<comment type="caution">
    <text evidence="1">The sequence shown here is derived from an EMBL/GenBank/DDBJ whole genome shotgun (WGS) entry which is preliminary data.</text>
</comment>
<evidence type="ECO:0000313" key="1">
    <source>
        <dbReference type="EMBL" id="KAL2624319.1"/>
    </source>
</evidence>
<evidence type="ECO:0000313" key="2">
    <source>
        <dbReference type="Proteomes" id="UP001605036"/>
    </source>
</evidence>
<accession>A0ABD1YFM1</accession>
<name>A0ABD1YFM1_9MARC</name>
<organism evidence="1 2">
    <name type="scientific">Riccia fluitans</name>
    <dbReference type="NCBI Taxonomy" id="41844"/>
    <lineage>
        <taxon>Eukaryota</taxon>
        <taxon>Viridiplantae</taxon>
        <taxon>Streptophyta</taxon>
        <taxon>Embryophyta</taxon>
        <taxon>Marchantiophyta</taxon>
        <taxon>Marchantiopsida</taxon>
        <taxon>Marchantiidae</taxon>
        <taxon>Marchantiales</taxon>
        <taxon>Ricciaceae</taxon>
        <taxon>Riccia</taxon>
    </lineage>
</organism>